<gene>
    <name evidence="1" type="ORF">SAMN05421773_13024</name>
</gene>
<dbReference type="AlphaFoldDB" id="A0A1I1V602"/>
<evidence type="ECO:0000313" key="1">
    <source>
        <dbReference type="EMBL" id="SFD78245.1"/>
    </source>
</evidence>
<dbReference type="OrthoDB" id="4243901at2"/>
<sequence>MTDPKGVCAQLATDLHPGIPYVRGWSESKRAAELLAEALQALGLAHDFPALHADVNIHGEGIIRLGPIRPETAQLLAMLLGTGILTDRPSAQEWERPTT</sequence>
<dbReference type="Proteomes" id="UP000199207">
    <property type="component" value="Unassembled WGS sequence"/>
</dbReference>
<accession>A0A1I1V602</accession>
<dbReference type="RefSeq" id="WP_093841722.1">
    <property type="nucleotide sequence ID" value="NZ_FOLM01000030.1"/>
</dbReference>
<reference evidence="1 2" key="1">
    <citation type="submission" date="2016-10" db="EMBL/GenBank/DDBJ databases">
        <authorList>
            <person name="de Groot N.N."/>
        </authorList>
    </citation>
    <scope>NUCLEOTIDE SEQUENCE [LARGE SCALE GENOMIC DNA]</scope>
    <source>
        <strain evidence="1 2">CGMCC 4.5739</strain>
    </source>
</reference>
<organism evidence="1 2">
    <name type="scientific">Streptomyces aidingensis</name>
    <dbReference type="NCBI Taxonomy" id="910347"/>
    <lineage>
        <taxon>Bacteria</taxon>
        <taxon>Bacillati</taxon>
        <taxon>Actinomycetota</taxon>
        <taxon>Actinomycetes</taxon>
        <taxon>Kitasatosporales</taxon>
        <taxon>Streptomycetaceae</taxon>
        <taxon>Streptomyces</taxon>
    </lineage>
</organism>
<keyword evidence="2" id="KW-1185">Reference proteome</keyword>
<name>A0A1I1V602_9ACTN</name>
<protein>
    <submittedName>
        <fullName evidence="1">Uncharacterized protein</fullName>
    </submittedName>
</protein>
<dbReference type="EMBL" id="FOLM01000030">
    <property type="protein sequence ID" value="SFD78245.1"/>
    <property type="molecule type" value="Genomic_DNA"/>
</dbReference>
<evidence type="ECO:0000313" key="2">
    <source>
        <dbReference type="Proteomes" id="UP000199207"/>
    </source>
</evidence>
<proteinExistence type="predicted"/>
<dbReference type="STRING" id="910347.SAMN05421773_13024"/>